<organism evidence="11">
    <name type="scientific">Trypanosoma brucei</name>
    <dbReference type="NCBI Taxonomy" id="5691"/>
    <lineage>
        <taxon>Eukaryota</taxon>
        <taxon>Discoba</taxon>
        <taxon>Euglenozoa</taxon>
        <taxon>Kinetoplastea</taxon>
        <taxon>Metakinetoplastina</taxon>
        <taxon>Trypanosomatida</taxon>
        <taxon>Trypanosomatidae</taxon>
        <taxon>Trypanosoma</taxon>
    </lineage>
</organism>
<dbReference type="GO" id="GO:0042783">
    <property type="term" value="P:symbiont-mediated evasion of host immune response"/>
    <property type="evidence" value="ECO:0007669"/>
    <property type="project" value="InterPro"/>
</dbReference>
<reference evidence="11" key="2">
    <citation type="submission" date="2013-01" db="EMBL/GenBank/DDBJ databases">
        <authorList>
            <person name="Hall J.P.J."/>
            <person name="Barry J.D."/>
        </authorList>
    </citation>
    <scope>NUCLEOTIDE SEQUENCE</scope>
    <source>
        <strain evidence="11">TREU927/4 GUTat 10.1</strain>
    </source>
</reference>
<evidence type="ECO:0000256" key="5">
    <source>
        <dbReference type="ARBA" id="ARBA00023136"/>
    </source>
</evidence>
<dbReference type="GO" id="GO:0098552">
    <property type="term" value="C:side of membrane"/>
    <property type="evidence" value="ECO:0007669"/>
    <property type="project" value="UniProtKB-KW"/>
</dbReference>
<evidence type="ECO:0000256" key="8">
    <source>
        <dbReference type="SAM" id="MobiDB-lite"/>
    </source>
</evidence>
<dbReference type="Pfam" id="PF00913">
    <property type="entry name" value="Trypan_glycop"/>
    <property type="match status" value="1"/>
</dbReference>
<feature type="domain" description="Trypanosome variant surface glycoprotein A-type N-terminal" evidence="9">
    <location>
        <begin position="36"/>
        <end position="316"/>
    </location>
</feature>
<feature type="domain" description="Trypanosome variant surface glycoprotein C-terminal" evidence="10">
    <location>
        <begin position="422"/>
        <end position="513"/>
    </location>
</feature>
<evidence type="ECO:0000256" key="7">
    <source>
        <dbReference type="ARBA" id="ARBA00023288"/>
    </source>
</evidence>
<evidence type="ECO:0000256" key="1">
    <source>
        <dbReference type="ARBA" id="ARBA00002523"/>
    </source>
</evidence>
<dbReference type="AlphaFoldDB" id="S5FVF8"/>
<dbReference type="EMBL" id="KC434760">
    <property type="protein sequence ID" value="AGQ50104.1"/>
    <property type="molecule type" value="mRNA"/>
</dbReference>
<feature type="compositionally biased region" description="Basic and acidic residues" evidence="8">
    <location>
        <begin position="442"/>
        <end position="478"/>
    </location>
</feature>
<name>S5FVF8_9TRYP</name>
<feature type="region of interest" description="Disordered" evidence="8">
    <location>
        <begin position="179"/>
        <end position="199"/>
    </location>
</feature>
<evidence type="ECO:0000259" key="10">
    <source>
        <dbReference type="Pfam" id="PF10659"/>
    </source>
</evidence>
<evidence type="ECO:0000259" key="9">
    <source>
        <dbReference type="Pfam" id="PF00913"/>
    </source>
</evidence>
<comment type="subcellular location">
    <subcellularLocation>
        <location evidence="2">Cell membrane</location>
        <topology evidence="2">Lipid-anchor</topology>
        <topology evidence="2">GPI-anchor</topology>
    </subcellularLocation>
</comment>
<evidence type="ECO:0000256" key="3">
    <source>
        <dbReference type="ARBA" id="ARBA00022475"/>
    </source>
</evidence>
<keyword evidence="7" id="KW-0449">Lipoprotein</keyword>
<gene>
    <name evidence="11" type="primary">VSG</name>
</gene>
<evidence type="ECO:0000256" key="2">
    <source>
        <dbReference type="ARBA" id="ARBA00004609"/>
    </source>
</evidence>
<dbReference type="SUPFAM" id="SSF58087">
    <property type="entry name" value="Variant surface glycoprotein (N-terminal domain)"/>
    <property type="match status" value="1"/>
</dbReference>
<feature type="region of interest" description="Disordered" evidence="8">
    <location>
        <begin position="442"/>
        <end position="482"/>
    </location>
</feature>
<reference evidence="11" key="1">
    <citation type="journal article" date="2013" name="PLoS Pathog.">
        <title>Mosaic VSGs and the Scale of Trypanosoma brucei Antigenic Variation.</title>
        <authorList>
            <person name="Hall J.P."/>
            <person name="Wang H."/>
            <person name="Barry J.D."/>
        </authorList>
    </citation>
    <scope>NUCLEOTIDE SEQUENCE</scope>
    <source>
        <strain evidence="11">TREU927/4 GUTat 10.1</strain>
    </source>
</reference>
<proteinExistence type="evidence at transcript level"/>
<keyword evidence="6" id="KW-0325">Glycoprotein</keyword>
<feature type="region of interest" description="Disordered" evidence="8">
    <location>
        <begin position="275"/>
        <end position="294"/>
    </location>
</feature>
<evidence type="ECO:0000256" key="4">
    <source>
        <dbReference type="ARBA" id="ARBA00022622"/>
    </source>
</evidence>
<dbReference type="InterPro" id="IPR001812">
    <property type="entry name" value="Trypano_VSG_A_N_dom"/>
</dbReference>
<accession>S5FVF8</accession>
<dbReference type="VEuPathDB" id="TriTrypDB:Tb09.v4.0177"/>
<feature type="compositionally biased region" description="Basic and acidic residues" evidence="8">
    <location>
        <begin position="187"/>
        <end position="199"/>
    </location>
</feature>
<dbReference type="Gene3D" id="3.90.150.10">
    <property type="entry name" value="Variant Surface Glycoprotein, subunit A domain 1"/>
    <property type="match status" value="1"/>
</dbReference>
<evidence type="ECO:0000313" key="11">
    <source>
        <dbReference type="EMBL" id="AGQ50104.1"/>
    </source>
</evidence>
<keyword evidence="5" id="KW-0472">Membrane</keyword>
<keyword evidence="4" id="KW-0336">GPI-anchor</keyword>
<evidence type="ECO:0000256" key="6">
    <source>
        <dbReference type="ARBA" id="ARBA00023180"/>
    </source>
</evidence>
<dbReference type="GO" id="GO:0005886">
    <property type="term" value="C:plasma membrane"/>
    <property type="evidence" value="ECO:0007669"/>
    <property type="project" value="UniProtKB-SubCell"/>
</dbReference>
<protein>
    <submittedName>
        <fullName evidence="11">Variant surface glycoprotein</fullName>
    </submittedName>
</protein>
<comment type="function">
    <text evidence="1">VSG forms a coat on the surface of the parasite. The trypanosome evades the immune response of the host by expressing a series of antigenically distinct VSGs from an estimated 1000 VSG genes.</text>
</comment>
<keyword evidence="3" id="KW-1003">Cell membrane</keyword>
<dbReference type="InterPro" id="IPR019609">
    <property type="entry name" value="Variant_surf_glycoprt_trypan_C"/>
</dbReference>
<dbReference type="Pfam" id="PF10659">
    <property type="entry name" value="Trypan_glycop_C"/>
    <property type="match status" value="1"/>
</dbReference>
<sequence>MSARNDEKEKQWCTTGRFCNRSAFLPTIRMALVASLLMKAQTGEAAAGSGVPFSVPAVKHICDASQDFKLTTAHARQQLAQKGATISGLSKLLKAIEIWSPNNTAQRRTAALGRQFILEIQATALQKYKQLAEEATHASGSAGLAAGRIDETIAVLADLTTATTYTGSDVACLASNAANGGSGSKDGGQRRQDVSGKGKELNGCFTTIIRTEAPPTTAPKPKAKLVGKPNGDSFLLASAAAGNCPLTSVAASKVVDTTNGPADLKLADGLITLTSTGGGSNHAQSKISPGSDASAENMATYHEAFGAAETYQTTATALQQLLSSYLQSFEANQNSEELKRSLIAVGAAAEMTTPIPKTFESTYKEFAAARDNWTLIAEGEDLEAKYNEALRVHLKAQNAMEDRLKKLEAGPKVIPKPMEEICADIKEKAPCNENPNCKYNDEKKEEPKCELSDNGKKEAEKAKENQEKKDECKNKQQKDCTGNCKWEGAECKDSSFLVHKKFTLSAAAFAALLF</sequence>